<dbReference type="InterPro" id="IPR013325">
    <property type="entry name" value="RNA_pol_sigma_r2"/>
</dbReference>
<evidence type="ECO:0000256" key="5">
    <source>
        <dbReference type="ARBA" id="ARBA00023163"/>
    </source>
</evidence>
<evidence type="ECO:0000313" key="9">
    <source>
        <dbReference type="EMBL" id="KAG5192619.1"/>
    </source>
</evidence>
<evidence type="ECO:0000256" key="3">
    <source>
        <dbReference type="ARBA" id="ARBA00023082"/>
    </source>
</evidence>
<dbReference type="GO" id="GO:0016987">
    <property type="term" value="F:sigma factor activity"/>
    <property type="evidence" value="ECO:0007669"/>
    <property type="project" value="UniProtKB-KW"/>
</dbReference>
<dbReference type="NCBIfam" id="TIGR02937">
    <property type="entry name" value="sigma70-ECF"/>
    <property type="match status" value="1"/>
</dbReference>
<dbReference type="Pfam" id="PF04545">
    <property type="entry name" value="Sigma70_r4"/>
    <property type="match status" value="1"/>
</dbReference>
<accession>A0A835ZKK6</accession>
<dbReference type="InterPro" id="IPR050239">
    <property type="entry name" value="Sigma-70_RNA_pol_init_factors"/>
</dbReference>
<dbReference type="OrthoDB" id="206108at2759"/>
<feature type="domain" description="RNA polymerase sigma-70 region 4" evidence="8">
    <location>
        <begin position="247"/>
        <end position="298"/>
    </location>
</feature>
<dbReference type="GO" id="GO:0003677">
    <property type="term" value="F:DNA binding"/>
    <property type="evidence" value="ECO:0007669"/>
    <property type="project" value="UniProtKB-KW"/>
</dbReference>
<evidence type="ECO:0000259" key="8">
    <source>
        <dbReference type="Pfam" id="PF04545"/>
    </source>
</evidence>
<feature type="domain" description="RNA polymerase sigma-70 region 3" evidence="6">
    <location>
        <begin position="163"/>
        <end position="222"/>
    </location>
</feature>
<comment type="similarity">
    <text evidence="1">Belongs to the sigma-70 factor family.</text>
</comment>
<name>A0A835ZKK6_9STRA</name>
<proteinExistence type="inferred from homology"/>
<dbReference type="SUPFAM" id="SSF88946">
    <property type="entry name" value="Sigma2 domain of RNA polymerase sigma factors"/>
    <property type="match status" value="1"/>
</dbReference>
<dbReference type="PANTHER" id="PTHR30603">
    <property type="entry name" value="RNA POLYMERASE SIGMA FACTOR RPO"/>
    <property type="match status" value="1"/>
</dbReference>
<feature type="domain" description="RNA polymerase sigma-70 region 2" evidence="7">
    <location>
        <begin position="73"/>
        <end position="140"/>
    </location>
</feature>
<evidence type="ECO:0000256" key="1">
    <source>
        <dbReference type="ARBA" id="ARBA00007788"/>
    </source>
</evidence>
<protein>
    <submittedName>
        <fullName evidence="9">Uncharacterized protein</fullName>
    </submittedName>
</protein>
<keyword evidence="5" id="KW-0804">Transcription</keyword>
<dbReference type="InterPro" id="IPR007627">
    <property type="entry name" value="RNA_pol_sigma70_r2"/>
</dbReference>
<comment type="caution">
    <text evidence="9">The sequence shown here is derived from an EMBL/GenBank/DDBJ whole genome shotgun (WGS) entry which is preliminary data.</text>
</comment>
<organism evidence="9 10">
    <name type="scientific">Tribonema minus</name>
    <dbReference type="NCBI Taxonomy" id="303371"/>
    <lineage>
        <taxon>Eukaryota</taxon>
        <taxon>Sar</taxon>
        <taxon>Stramenopiles</taxon>
        <taxon>Ochrophyta</taxon>
        <taxon>PX clade</taxon>
        <taxon>Xanthophyceae</taxon>
        <taxon>Tribonematales</taxon>
        <taxon>Tribonemataceae</taxon>
        <taxon>Tribonema</taxon>
    </lineage>
</organism>
<dbReference type="InterPro" id="IPR007630">
    <property type="entry name" value="RNA_pol_sigma70_r4"/>
</dbReference>
<dbReference type="Pfam" id="PF04542">
    <property type="entry name" value="Sigma70_r2"/>
    <property type="match status" value="1"/>
</dbReference>
<dbReference type="PRINTS" id="PR00046">
    <property type="entry name" value="SIGMA70FCT"/>
</dbReference>
<dbReference type="Gene3D" id="1.20.120.1810">
    <property type="match status" value="1"/>
</dbReference>
<dbReference type="AlphaFoldDB" id="A0A835ZKK6"/>
<evidence type="ECO:0000259" key="7">
    <source>
        <dbReference type="Pfam" id="PF04542"/>
    </source>
</evidence>
<gene>
    <name evidence="9" type="ORF">JKP88DRAFT_190851</name>
</gene>
<evidence type="ECO:0000259" key="6">
    <source>
        <dbReference type="Pfam" id="PF04539"/>
    </source>
</evidence>
<dbReference type="InterPro" id="IPR000943">
    <property type="entry name" value="RNA_pol_sigma70"/>
</dbReference>
<sequence>MGQDGQYYSLSPEEELRALDAVRKAGDLLRVQSKLQAKADRAPTLSAWAKAARLSEAGLKQALANGLAAKRLLVATNIPLVYNIVYKQYVKKIARECLQVSVNDLIQEGILGLAHAVELYDGSQSAGARFRTYAWYWIKAYIDQGILSGGHAVKLPRRAMQAYDSAVRTLTAQLQRSPTEDEIAKHMGLSTEELSRKYSIAKGGGMLSLDSRFSDGGDMQDHLLNVRAIDTEGEEASQGRDLRAALLTALSPRERELLALRFGLDDGRQRTIKECAQAMMLSLNVTRQLLDGSIAKVRAHILTQEADVLEAASVAV</sequence>
<dbReference type="InterPro" id="IPR007624">
    <property type="entry name" value="RNA_pol_sigma70_r3"/>
</dbReference>
<dbReference type="SUPFAM" id="SSF88659">
    <property type="entry name" value="Sigma3 and sigma4 domains of RNA polymerase sigma factors"/>
    <property type="match status" value="2"/>
</dbReference>
<dbReference type="EMBL" id="JAFCMP010000003">
    <property type="protein sequence ID" value="KAG5192619.1"/>
    <property type="molecule type" value="Genomic_DNA"/>
</dbReference>
<dbReference type="PANTHER" id="PTHR30603:SF47">
    <property type="entry name" value="RNA POLYMERASE SIGMA FACTOR SIGD, CHLOROPLASTIC"/>
    <property type="match status" value="1"/>
</dbReference>
<dbReference type="GO" id="GO:0006352">
    <property type="term" value="P:DNA-templated transcription initiation"/>
    <property type="evidence" value="ECO:0007669"/>
    <property type="project" value="InterPro"/>
</dbReference>
<dbReference type="InterPro" id="IPR014284">
    <property type="entry name" value="RNA_pol_sigma-70_dom"/>
</dbReference>
<reference evidence="9" key="1">
    <citation type="submission" date="2021-02" db="EMBL/GenBank/DDBJ databases">
        <title>First Annotated Genome of the Yellow-green Alga Tribonema minus.</title>
        <authorList>
            <person name="Mahan K.M."/>
        </authorList>
    </citation>
    <scope>NUCLEOTIDE SEQUENCE</scope>
    <source>
        <strain evidence="9">UTEX B ZZ1240</strain>
    </source>
</reference>
<keyword evidence="2" id="KW-0805">Transcription regulation</keyword>
<dbReference type="InterPro" id="IPR013324">
    <property type="entry name" value="RNA_pol_sigma_r3/r4-like"/>
</dbReference>
<keyword evidence="3" id="KW-0731">Sigma factor</keyword>
<dbReference type="Proteomes" id="UP000664859">
    <property type="component" value="Unassembled WGS sequence"/>
</dbReference>
<keyword evidence="10" id="KW-1185">Reference proteome</keyword>
<evidence type="ECO:0000256" key="4">
    <source>
        <dbReference type="ARBA" id="ARBA00023125"/>
    </source>
</evidence>
<dbReference type="Pfam" id="PF04539">
    <property type="entry name" value="Sigma70_r3"/>
    <property type="match status" value="1"/>
</dbReference>
<evidence type="ECO:0000256" key="2">
    <source>
        <dbReference type="ARBA" id="ARBA00023015"/>
    </source>
</evidence>
<keyword evidence="4" id="KW-0238">DNA-binding</keyword>
<dbReference type="Gene3D" id="1.20.140.160">
    <property type="match status" value="1"/>
</dbReference>
<evidence type="ECO:0000313" key="10">
    <source>
        <dbReference type="Proteomes" id="UP000664859"/>
    </source>
</evidence>